<comment type="caution">
    <text evidence="3">The sequence shown here is derived from an EMBL/GenBank/DDBJ whole genome shotgun (WGS) entry which is preliminary data.</text>
</comment>
<keyword evidence="2" id="KW-0472">Membrane</keyword>
<evidence type="ECO:0000313" key="3">
    <source>
        <dbReference type="EMBL" id="GAA5529325.1"/>
    </source>
</evidence>
<reference evidence="3 4" key="1">
    <citation type="submission" date="2024-02" db="EMBL/GenBank/DDBJ databases">
        <title>Herpetosiphon gulosus NBRC 112829.</title>
        <authorList>
            <person name="Ichikawa N."/>
            <person name="Katano-Makiyama Y."/>
            <person name="Hidaka K."/>
        </authorList>
    </citation>
    <scope>NUCLEOTIDE SEQUENCE [LARGE SCALE GENOMIC DNA]</scope>
    <source>
        <strain evidence="3 4">NBRC 112829</strain>
    </source>
</reference>
<keyword evidence="2" id="KW-0812">Transmembrane</keyword>
<proteinExistence type="predicted"/>
<evidence type="ECO:0000313" key="4">
    <source>
        <dbReference type="Proteomes" id="UP001428290"/>
    </source>
</evidence>
<sequence>MPAWLRGDLDAAPPATPAASGDIPAWMQAESSPPAPAAANVGDDVPAWLRGDLDAAPPATPAASGDIPAWLQAESAPSTPPVASAGDDVPAWLRGDLDAAPPVAPAASGDVPSWMQAESAPPAPPVASAGDDVPAWLRGDLDAAPPAVPAASSDVPSWMQAESAPPTPPVASAGDDVPAWLRGDLDVTPPAAPAASGNIPAWLQADAGELPQASPTVRLDPEDASDNVPAWLKADLDVAPPAAPAASGDVPSWLQAESSPPTPPVASAGDDIPAWLKADLDVAPPAAPAASGDIPAWLQADASELPQAGSTVRLDPEDASDNVPAWLKADLEAASPAAPAPVDATNWLHEDAPTVKLDNQVAGLPSWLQEDLPTTKLDSPAGNVPAWLQDDVTPIVPAPTKPEPVAPATPSYDPEGSNIPAWLRDDLDIEIPAKTAPAAPIIPSSSPSWLLDDEPAQATQDDTLLGSVDLPAWLRQTVKLEEPSPVVEQEVDPAVAESADWLRVLGEPEAAIATTSPTTRRLIDADPPALLNRTPERVSAMHLLQELVTKPLPEPAEAPVVVLAPWWQRIGTQRIVASLMIISLLVGLLVPNLLAINTQALTIGGNTSDLYNYVETLNPESRVLIAYEGDLRHNAELGPLEQAISQHLIERKVPMLLLSTDTEGSLLASQRAAQFPIIDLNTGYTGEGAEYLNLGWIKGNEIGIAQLGSNLRSAIADLLKNREGADVNLLRIMSKLNSNNQLDRPRITTTKDLDLLIVVADEPGDVQRWMEQFWSREPALPVAILTTNEVLPQIQPYVDVNVNGTPAAIYTAAGLVGEQQYMALRSSATNTNGAITALSLGMITTIVVVLVGGALQLQRRIRGKRNS</sequence>
<feature type="region of interest" description="Disordered" evidence="1">
    <location>
        <begin position="103"/>
        <end position="172"/>
    </location>
</feature>
<accession>A0ABP9X1M8</accession>
<feature type="region of interest" description="Disordered" evidence="1">
    <location>
        <begin position="241"/>
        <end position="270"/>
    </location>
</feature>
<dbReference type="Proteomes" id="UP001428290">
    <property type="component" value="Unassembled WGS sequence"/>
</dbReference>
<feature type="transmembrane region" description="Helical" evidence="2">
    <location>
        <begin position="834"/>
        <end position="855"/>
    </location>
</feature>
<keyword evidence="2" id="KW-1133">Transmembrane helix</keyword>
<feature type="compositionally biased region" description="Low complexity" evidence="1">
    <location>
        <begin position="142"/>
        <end position="157"/>
    </location>
</feature>
<evidence type="ECO:0000256" key="2">
    <source>
        <dbReference type="SAM" id="Phobius"/>
    </source>
</evidence>
<name>A0ABP9X1M8_9CHLR</name>
<feature type="region of interest" description="Disordered" evidence="1">
    <location>
        <begin position="1"/>
        <end position="69"/>
    </location>
</feature>
<gene>
    <name evidence="3" type="ORF">Hgul01_03134</name>
</gene>
<feature type="compositionally biased region" description="Low complexity" evidence="1">
    <location>
        <begin position="126"/>
        <end position="135"/>
    </location>
</feature>
<protein>
    <submittedName>
        <fullName evidence="3">Uncharacterized protein</fullName>
    </submittedName>
</protein>
<keyword evidence="4" id="KW-1185">Reference proteome</keyword>
<evidence type="ECO:0000256" key="1">
    <source>
        <dbReference type="SAM" id="MobiDB-lite"/>
    </source>
</evidence>
<dbReference type="EMBL" id="BAABRU010000011">
    <property type="protein sequence ID" value="GAA5529325.1"/>
    <property type="molecule type" value="Genomic_DNA"/>
</dbReference>
<feature type="compositionally biased region" description="Low complexity" evidence="1">
    <location>
        <begin position="103"/>
        <end position="113"/>
    </location>
</feature>
<organism evidence="3 4">
    <name type="scientific">Herpetosiphon gulosus</name>
    <dbReference type="NCBI Taxonomy" id="1973496"/>
    <lineage>
        <taxon>Bacteria</taxon>
        <taxon>Bacillati</taxon>
        <taxon>Chloroflexota</taxon>
        <taxon>Chloroflexia</taxon>
        <taxon>Herpetosiphonales</taxon>
        <taxon>Herpetosiphonaceae</taxon>
        <taxon>Herpetosiphon</taxon>
    </lineage>
</organism>